<dbReference type="RefSeq" id="WP_162659656.1">
    <property type="nucleotide sequence ID" value="NZ_LR593887.1"/>
</dbReference>
<accession>A0A6C2YU68</accession>
<sequence length="62" mass="6811">MAFTGEFPVIEQKKTEEVRISAPVEVKADRELSMQELEQIVAGGAPSNPVRRGGLSINGWKQ</sequence>
<dbReference type="InParanoid" id="A0A6C2YU68"/>
<evidence type="ECO:0000256" key="1">
    <source>
        <dbReference type="SAM" id="MobiDB-lite"/>
    </source>
</evidence>
<gene>
    <name evidence="2" type="ORF">GMBLW1_46040</name>
</gene>
<evidence type="ECO:0000313" key="2">
    <source>
        <dbReference type="EMBL" id="VIP04589.1"/>
    </source>
</evidence>
<dbReference type="EMBL" id="LR593887">
    <property type="protein sequence ID" value="VTS06539.1"/>
    <property type="molecule type" value="Genomic_DNA"/>
</dbReference>
<proteinExistence type="predicted"/>
<reference evidence="2" key="1">
    <citation type="submission" date="2019-04" db="EMBL/GenBank/DDBJ databases">
        <authorList>
            <consortium name="Science for Life Laboratories"/>
        </authorList>
    </citation>
    <scope>NUCLEOTIDE SEQUENCE</scope>
    <source>
        <strain evidence="2">MBLW1</strain>
    </source>
</reference>
<evidence type="ECO:0000313" key="3">
    <source>
        <dbReference type="Proteomes" id="UP000464378"/>
    </source>
</evidence>
<dbReference type="Proteomes" id="UP000464378">
    <property type="component" value="Chromosome"/>
</dbReference>
<feature type="region of interest" description="Disordered" evidence="1">
    <location>
        <begin position="43"/>
        <end position="62"/>
    </location>
</feature>
<protein>
    <submittedName>
        <fullName evidence="2">Uncharacterized protein</fullName>
    </submittedName>
</protein>
<keyword evidence="3" id="KW-1185">Reference proteome</keyword>
<dbReference type="EMBL" id="LR586016">
    <property type="protein sequence ID" value="VIP04589.1"/>
    <property type="molecule type" value="Genomic_DNA"/>
</dbReference>
<dbReference type="KEGG" id="tim:GMBLW1_46040"/>
<name>A0A6C2YU68_9BACT</name>
<organism evidence="2">
    <name type="scientific">Tuwongella immobilis</name>
    <dbReference type="NCBI Taxonomy" id="692036"/>
    <lineage>
        <taxon>Bacteria</taxon>
        <taxon>Pseudomonadati</taxon>
        <taxon>Planctomycetota</taxon>
        <taxon>Planctomycetia</taxon>
        <taxon>Gemmatales</taxon>
        <taxon>Gemmataceae</taxon>
        <taxon>Tuwongella</taxon>
    </lineage>
</organism>
<dbReference type="AlphaFoldDB" id="A0A6C2YU68"/>